<proteinExistence type="predicted"/>
<evidence type="ECO:0000313" key="2">
    <source>
        <dbReference type="EMBL" id="CAA6820683.1"/>
    </source>
</evidence>
<gene>
    <name evidence="2" type="ORF">HELGO_WM18104</name>
</gene>
<sequence length="134" mass="15469">MEFETKEFVIQFLDERILIMKPKENLKSATKEGAVECLEKMKELTNSNTNSKAIITHVASLYIKKDAMRVFSDEPTHEDMRCSAIVSTSFIARNMAGIFLRMRKRFIPNDIPMQIFNTEEAALKWVYSILDSTP</sequence>
<feature type="domain" description="DUF7793" evidence="1">
    <location>
        <begin position="13"/>
        <end position="128"/>
    </location>
</feature>
<dbReference type="Gene3D" id="3.40.970.30">
    <property type="entry name" value="yp_829618.1 like domains"/>
    <property type="match status" value="1"/>
</dbReference>
<organism evidence="2">
    <name type="scientific">uncultured Aureispira sp</name>
    <dbReference type="NCBI Taxonomy" id="1331704"/>
    <lineage>
        <taxon>Bacteria</taxon>
        <taxon>Pseudomonadati</taxon>
        <taxon>Bacteroidota</taxon>
        <taxon>Saprospiria</taxon>
        <taxon>Saprospirales</taxon>
        <taxon>Saprospiraceae</taxon>
        <taxon>Aureispira</taxon>
        <taxon>environmental samples</taxon>
    </lineage>
</organism>
<dbReference type="AlphaFoldDB" id="A0A6S6TWP1"/>
<dbReference type="Pfam" id="PF25056">
    <property type="entry name" value="DUF7793"/>
    <property type="match status" value="1"/>
</dbReference>
<accession>A0A6S6TWP1</accession>
<evidence type="ECO:0000259" key="1">
    <source>
        <dbReference type="Pfam" id="PF25056"/>
    </source>
</evidence>
<dbReference type="InterPro" id="IPR056695">
    <property type="entry name" value="DUF7793"/>
</dbReference>
<dbReference type="EMBL" id="CACVAQ010000289">
    <property type="protein sequence ID" value="CAA6820683.1"/>
    <property type="molecule type" value="Genomic_DNA"/>
</dbReference>
<protein>
    <recommendedName>
        <fullName evidence="1">DUF7793 domain-containing protein</fullName>
    </recommendedName>
</protein>
<reference evidence="2" key="1">
    <citation type="submission" date="2020-01" db="EMBL/GenBank/DDBJ databases">
        <authorList>
            <person name="Meier V. D."/>
            <person name="Meier V D."/>
        </authorList>
    </citation>
    <scope>NUCLEOTIDE SEQUENCE</scope>
    <source>
        <strain evidence="2">HLG_WM_MAG_10</strain>
    </source>
</reference>
<name>A0A6S6TWP1_9BACT</name>